<evidence type="ECO:0000313" key="2">
    <source>
        <dbReference type="EMBL" id="WGO85859.1"/>
    </source>
</evidence>
<reference evidence="1 3" key="1">
    <citation type="submission" date="2016-10" db="EMBL/GenBank/DDBJ databases">
        <authorList>
            <person name="Varghese N."/>
            <person name="Submissions S."/>
        </authorList>
    </citation>
    <scope>NUCLEOTIDE SEQUENCE [LARGE SCALE GENOMIC DNA]</scope>
    <source>
        <strain evidence="1 3">ATCC 43761</strain>
    </source>
</reference>
<keyword evidence="3" id="KW-1185">Reference proteome</keyword>
<accession>A0AAX3UDT3</accession>
<dbReference type="Proteomes" id="UP000181860">
    <property type="component" value="Unassembled WGS sequence"/>
</dbReference>
<reference evidence="2" key="3">
    <citation type="submission" date="2023-04" db="EMBL/GenBank/DDBJ databases">
        <authorList>
            <person name="Wang Y."/>
        </authorList>
    </citation>
    <scope>NUCLEOTIDE SEQUENCE</scope>
    <source>
        <strain evidence="2">ZW18</strain>
    </source>
</reference>
<evidence type="ECO:0000313" key="4">
    <source>
        <dbReference type="Proteomes" id="UP001242513"/>
    </source>
</evidence>
<evidence type="ECO:0000313" key="1">
    <source>
        <dbReference type="EMBL" id="SDA63423.1"/>
    </source>
</evidence>
<protein>
    <submittedName>
        <fullName evidence="2">Uncharacterized protein</fullName>
    </submittedName>
</protein>
<gene>
    <name evidence="2" type="ORF">QEJ78_11245</name>
    <name evidence="1" type="ORF">SAMN02983011_01824</name>
</gene>
<sequence length="255" mass="29777">MALANRIATRGKVSVIRRQIVAWMRNHRNLIDQHYYYKRSFIFLDNFAIKTILQAPQIKRDKANKQQRTKRLSLSDIKVESKTKSVPTQKIKEYMPVRLVARLLVGVTPEEISNYLNIATHQSSPIIGHYQLSNDVEYLLDKQGIEIVKGRFQCNSLNIEKHPNKPEDIRIKVVKAKRKLRSKGHDQLTEKCILLIKTSDDEILYTDQFKNYAQAQAYLLSNNKQFISAYQNKNQSKQRHLINICKIMDISPIEK</sequence>
<dbReference type="AlphaFoldDB" id="A0AAX3UDT3"/>
<proteinExistence type="predicted"/>
<organism evidence="2 4">
    <name type="scientific">Lactobacillus kefiranofaciens</name>
    <dbReference type="NCBI Taxonomy" id="267818"/>
    <lineage>
        <taxon>Bacteria</taxon>
        <taxon>Bacillati</taxon>
        <taxon>Bacillota</taxon>
        <taxon>Bacilli</taxon>
        <taxon>Lactobacillales</taxon>
        <taxon>Lactobacillaceae</taxon>
        <taxon>Lactobacillus</taxon>
    </lineage>
</organism>
<dbReference type="Proteomes" id="UP001242513">
    <property type="component" value="Chromosome"/>
</dbReference>
<name>A0AAX3UDT3_9LACO</name>
<dbReference type="EMBL" id="FMXC01000024">
    <property type="protein sequence ID" value="SDA63423.1"/>
    <property type="molecule type" value="Genomic_DNA"/>
</dbReference>
<dbReference type="RefSeq" id="WP_143000336.1">
    <property type="nucleotide sequence ID" value="NZ_CP123735.1"/>
</dbReference>
<reference evidence="2" key="2">
    <citation type="journal article" date="2022" name="Food Funct.">
        <title>Lactobacillus kefiranofaciens ZW18 from Kefir enhances the anti-tumor effect of anti-programmed cell death 1 (PD-1) immunotherapy by modulating the gut microbiota.</title>
        <authorList>
            <person name="Zhao J."/>
            <person name="Wang Y."/>
            <person name="Wang J."/>
            <person name="Lv M."/>
            <person name="Zhou C."/>
            <person name="Jia L."/>
            <person name="Geng W."/>
        </authorList>
    </citation>
    <scope>NUCLEOTIDE SEQUENCE</scope>
    <source>
        <strain evidence="2">ZW18</strain>
    </source>
</reference>
<evidence type="ECO:0000313" key="3">
    <source>
        <dbReference type="Proteomes" id="UP000181860"/>
    </source>
</evidence>
<dbReference type="EMBL" id="CP123735">
    <property type="protein sequence ID" value="WGO85859.1"/>
    <property type="molecule type" value="Genomic_DNA"/>
</dbReference>